<dbReference type="EMBL" id="KN831945">
    <property type="protein sequence ID" value="KIO14285.1"/>
    <property type="molecule type" value="Genomic_DNA"/>
</dbReference>
<name>A0A0C3PJF8_PISTI</name>
<dbReference type="Proteomes" id="UP000054217">
    <property type="component" value="Unassembled WGS sequence"/>
</dbReference>
<evidence type="ECO:0000313" key="2">
    <source>
        <dbReference type="Proteomes" id="UP000054217"/>
    </source>
</evidence>
<organism evidence="1 2">
    <name type="scientific">Pisolithus tinctorius Marx 270</name>
    <dbReference type="NCBI Taxonomy" id="870435"/>
    <lineage>
        <taxon>Eukaryota</taxon>
        <taxon>Fungi</taxon>
        <taxon>Dikarya</taxon>
        <taxon>Basidiomycota</taxon>
        <taxon>Agaricomycotina</taxon>
        <taxon>Agaricomycetes</taxon>
        <taxon>Agaricomycetidae</taxon>
        <taxon>Boletales</taxon>
        <taxon>Sclerodermatineae</taxon>
        <taxon>Pisolithaceae</taxon>
        <taxon>Pisolithus</taxon>
    </lineage>
</organism>
<dbReference type="HOGENOM" id="CLU_2942743_0_0_1"/>
<sequence length="60" mass="6123">MEATADRIHPSRSSASFPPSVCTSLTTCLCEHPQGSVAPGQFGRSVLGVNSDALLSTCGS</sequence>
<proteinExistence type="predicted"/>
<reference evidence="2" key="2">
    <citation type="submission" date="2015-01" db="EMBL/GenBank/DDBJ databases">
        <title>Evolutionary Origins and Diversification of the Mycorrhizal Mutualists.</title>
        <authorList>
            <consortium name="DOE Joint Genome Institute"/>
            <consortium name="Mycorrhizal Genomics Consortium"/>
            <person name="Kohler A."/>
            <person name="Kuo A."/>
            <person name="Nagy L.G."/>
            <person name="Floudas D."/>
            <person name="Copeland A."/>
            <person name="Barry K.W."/>
            <person name="Cichocki N."/>
            <person name="Veneault-Fourrey C."/>
            <person name="LaButti K."/>
            <person name="Lindquist E.A."/>
            <person name="Lipzen A."/>
            <person name="Lundell T."/>
            <person name="Morin E."/>
            <person name="Murat C."/>
            <person name="Riley R."/>
            <person name="Ohm R."/>
            <person name="Sun H."/>
            <person name="Tunlid A."/>
            <person name="Henrissat B."/>
            <person name="Grigoriev I.V."/>
            <person name="Hibbett D.S."/>
            <person name="Martin F."/>
        </authorList>
    </citation>
    <scope>NUCLEOTIDE SEQUENCE [LARGE SCALE GENOMIC DNA]</scope>
    <source>
        <strain evidence="2">Marx 270</strain>
    </source>
</reference>
<keyword evidence="2" id="KW-1185">Reference proteome</keyword>
<protein>
    <submittedName>
        <fullName evidence="1">Uncharacterized protein</fullName>
    </submittedName>
</protein>
<accession>A0A0C3PJF8</accession>
<reference evidence="1 2" key="1">
    <citation type="submission" date="2014-04" db="EMBL/GenBank/DDBJ databases">
        <authorList>
            <consortium name="DOE Joint Genome Institute"/>
            <person name="Kuo A."/>
            <person name="Kohler A."/>
            <person name="Costa M.D."/>
            <person name="Nagy L.G."/>
            <person name="Floudas D."/>
            <person name="Copeland A."/>
            <person name="Barry K.W."/>
            <person name="Cichocki N."/>
            <person name="Veneault-Fourrey C."/>
            <person name="LaButti K."/>
            <person name="Lindquist E.A."/>
            <person name="Lipzen A."/>
            <person name="Lundell T."/>
            <person name="Morin E."/>
            <person name="Murat C."/>
            <person name="Sun H."/>
            <person name="Tunlid A."/>
            <person name="Henrissat B."/>
            <person name="Grigoriev I.V."/>
            <person name="Hibbett D.S."/>
            <person name="Martin F."/>
            <person name="Nordberg H.P."/>
            <person name="Cantor M.N."/>
            <person name="Hua S.X."/>
        </authorList>
    </citation>
    <scope>NUCLEOTIDE SEQUENCE [LARGE SCALE GENOMIC DNA]</scope>
    <source>
        <strain evidence="1 2">Marx 270</strain>
    </source>
</reference>
<dbReference type="AlphaFoldDB" id="A0A0C3PJF8"/>
<gene>
    <name evidence="1" type="ORF">M404DRAFT_992552</name>
</gene>
<dbReference type="InParanoid" id="A0A0C3PJF8"/>
<evidence type="ECO:0000313" key="1">
    <source>
        <dbReference type="EMBL" id="KIO14285.1"/>
    </source>
</evidence>